<dbReference type="PANTHER" id="PTHR43194">
    <property type="entry name" value="HYDROLASE ALPHA/BETA FOLD FAMILY"/>
    <property type="match status" value="1"/>
</dbReference>
<reference evidence="3 4" key="1">
    <citation type="submission" date="2019-07" db="EMBL/GenBank/DDBJ databases">
        <title>Lentzea xizangensis sp. nov., isolated from Qinghai-Tibetan Plateau Soils.</title>
        <authorList>
            <person name="Huang J."/>
        </authorList>
    </citation>
    <scope>NUCLEOTIDE SEQUENCE [LARGE SCALE GENOMIC DNA]</scope>
    <source>
        <strain evidence="3 4">FXJ1.1311</strain>
    </source>
</reference>
<gene>
    <name evidence="3" type="ORF">FKR81_15055</name>
</gene>
<comment type="caution">
    <text evidence="3">The sequence shown here is derived from an EMBL/GenBank/DDBJ whole genome shotgun (WGS) entry which is preliminary data.</text>
</comment>
<dbReference type="PANTHER" id="PTHR43194:SF2">
    <property type="entry name" value="PEROXISOMAL MEMBRANE PROTEIN LPX1"/>
    <property type="match status" value="1"/>
</dbReference>
<proteinExistence type="predicted"/>
<feature type="region of interest" description="Disordered" evidence="1">
    <location>
        <begin position="96"/>
        <end position="116"/>
    </location>
</feature>
<dbReference type="AlphaFoldDB" id="A0A563EVC7"/>
<dbReference type="GO" id="GO:0016787">
    <property type="term" value="F:hydrolase activity"/>
    <property type="evidence" value="ECO:0007669"/>
    <property type="project" value="UniProtKB-KW"/>
</dbReference>
<dbReference type="Gene3D" id="3.40.50.1820">
    <property type="entry name" value="alpha/beta hydrolase"/>
    <property type="match status" value="2"/>
</dbReference>
<dbReference type="Pfam" id="PF00561">
    <property type="entry name" value="Abhydrolase_1"/>
    <property type="match status" value="1"/>
</dbReference>
<evidence type="ECO:0000313" key="3">
    <source>
        <dbReference type="EMBL" id="TWP51645.1"/>
    </source>
</evidence>
<feature type="compositionally biased region" description="Pro residues" evidence="1">
    <location>
        <begin position="99"/>
        <end position="110"/>
    </location>
</feature>
<keyword evidence="3" id="KW-0378">Hydrolase</keyword>
<evidence type="ECO:0000313" key="4">
    <source>
        <dbReference type="Proteomes" id="UP000316639"/>
    </source>
</evidence>
<dbReference type="PRINTS" id="PR00111">
    <property type="entry name" value="ABHYDROLASE"/>
</dbReference>
<dbReference type="SUPFAM" id="SSF53474">
    <property type="entry name" value="alpha/beta-Hydrolases"/>
    <property type="match status" value="1"/>
</dbReference>
<evidence type="ECO:0000256" key="1">
    <source>
        <dbReference type="SAM" id="MobiDB-lite"/>
    </source>
</evidence>
<protein>
    <submittedName>
        <fullName evidence="3">Alpha/beta hydrolase</fullName>
    </submittedName>
</protein>
<dbReference type="InterPro" id="IPR050228">
    <property type="entry name" value="Carboxylesterase_BioH"/>
</dbReference>
<sequence length="210" mass="22821">MPVVLLHALGSTAGTWDDFAARLAAHGRHVLAVDLRGHGQSSWAEKYSLELMCDDVLGFLDDHGVEQADVVGHSMGGRVAVLLAQREPGRVRRLVVEDTPPPPERPPQEPLAPVAEPSEPLPFDWRLIEPIMTELRSPDAGWWERLNAITTPTLLVSGGPSSHVSVDALARMSEAIADCLLVTVQDAGHRVHSAKPDEFWSAVAPFLSRT</sequence>
<evidence type="ECO:0000259" key="2">
    <source>
        <dbReference type="Pfam" id="PF00561"/>
    </source>
</evidence>
<dbReference type="Proteomes" id="UP000316639">
    <property type="component" value="Unassembled WGS sequence"/>
</dbReference>
<dbReference type="InterPro" id="IPR029058">
    <property type="entry name" value="AB_hydrolase_fold"/>
</dbReference>
<keyword evidence="4" id="KW-1185">Reference proteome</keyword>
<feature type="domain" description="AB hydrolase-1" evidence="2">
    <location>
        <begin position="2"/>
        <end position="104"/>
    </location>
</feature>
<dbReference type="EMBL" id="VOBR01000008">
    <property type="protein sequence ID" value="TWP51645.1"/>
    <property type="molecule type" value="Genomic_DNA"/>
</dbReference>
<accession>A0A563EVC7</accession>
<dbReference type="InterPro" id="IPR000073">
    <property type="entry name" value="AB_hydrolase_1"/>
</dbReference>
<name>A0A563EVC7_9PSEU</name>
<organism evidence="3 4">
    <name type="scientific">Lentzea tibetensis</name>
    <dbReference type="NCBI Taxonomy" id="2591470"/>
    <lineage>
        <taxon>Bacteria</taxon>
        <taxon>Bacillati</taxon>
        <taxon>Actinomycetota</taxon>
        <taxon>Actinomycetes</taxon>
        <taxon>Pseudonocardiales</taxon>
        <taxon>Pseudonocardiaceae</taxon>
        <taxon>Lentzea</taxon>
    </lineage>
</organism>
<dbReference type="OrthoDB" id="2987348at2"/>